<dbReference type="InterPro" id="IPR036397">
    <property type="entry name" value="RNaseH_sf"/>
</dbReference>
<sequence length="99" mass="11097">MASDIVDSVVIPYALDGPFADGLYYLQQDRSLIHMARSVKHLLDERGVMATAGPRDALWQAVEEERQRLRATDFAARLFESIPRHVAACVSAKGDFTKY</sequence>
<dbReference type="Proteomes" id="UP000821853">
    <property type="component" value="Chromosome 1"/>
</dbReference>
<name>A0A9J6FF32_HAELO</name>
<keyword evidence="2" id="KW-1185">Reference proteome</keyword>
<protein>
    <submittedName>
        <fullName evidence="1">Uncharacterized protein</fullName>
    </submittedName>
</protein>
<proteinExistence type="predicted"/>
<reference evidence="1 2" key="1">
    <citation type="journal article" date="2020" name="Cell">
        <title>Large-Scale Comparative Analyses of Tick Genomes Elucidate Their Genetic Diversity and Vector Capacities.</title>
        <authorList>
            <consortium name="Tick Genome and Microbiome Consortium (TIGMIC)"/>
            <person name="Jia N."/>
            <person name="Wang J."/>
            <person name="Shi W."/>
            <person name="Du L."/>
            <person name="Sun Y."/>
            <person name="Zhan W."/>
            <person name="Jiang J.F."/>
            <person name="Wang Q."/>
            <person name="Zhang B."/>
            <person name="Ji P."/>
            <person name="Bell-Sakyi L."/>
            <person name="Cui X.M."/>
            <person name="Yuan T.T."/>
            <person name="Jiang B.G."/>
            <person name="Yang W.F."/>
            <person name="Lam T.T."/>
            <person name="Chang Q.C."/>
            <person name="Ding S.J."/>
            <person name="Wang X.J."/>
            <person name="Zhu J.G."/>
            <person name="Ruan X.D."/>
            <person name="Zhao L."/>
            <person name="Wei J.T."/>
            <person name="Ye R.Z."/>
            <person name="Que T.C."/>
            <person name="Du C.H."/>
            <person name="Zhou Y.H."/>
            <person name="Cheng J.X."/>
            <person name="Dai P.F."/>
            <person name="Guo W.B."/>
            <person name="Han X.H."/>
            <person name="Huang E.J."/>
            <person name="Li L.F."/>
            <person name="Wei W."/>
            <person name="Gao Y.C."/>
            <person name="Liu J.Z."/>
            <person name="Shao H.Z."/>
            <person name="Wang X."/>
            <person name="Wang C.C."/>
            <person name="Yang T.C."/>
            <person name="Huo Q.B."/>
            <person name="Li W."/>
            <person name="Chen H.Y."/>
            <person name="Chen S.E."/>
            <person name="Zhou L.G."/>
            <person name="Ni X.B."/>
            <person name="Tian J.H."/>
            <person name="Sheng Y."/>
            <person name="Liu T."/>
            <person name="Pan Y.S."/>
            <person name="Xia L.Y."/>
            <person name="Li J."/>
            <person name="Zhao F."/>
            <person name="Cao W.C."/>
        </authorList>
    </citation>
    <scope>NUCLEOTIDE SEQUENCE [LARGE SCALE GENOMIC DNA]</scope>
    <source>
        <strain evidence="1">HaeL-2018</strain>
    </source>
</reference>
<dbReference type="VEuPathDB" id="VectorBase:HLOH_042082"/>
<dbReference type="GO" id="GO:0003676">
    <property type="term" value="F:nucleic acid binding"/>
    <property type="evidence" value="ECO:0007669"/>
    <property type="project" value="InterPro"/>
</dbReference>
<dbReference type="OMA" id="FESIPRH"/>
<evidence type="ECO:0000313" key="1">
    <source>
        <dbReference type="EMBL" id="KAH9361009.1"/>
    </source>
</evidence>
<dbReference type="Gene3D" id="3.30.420.10">
    <property type="entry name" value="Ribonuclease H-like superfamily/Ribonuclease H"/>
    <property type="match status" value="1"/>
</dbReference>
<accession>A0A9J6FF32</accession>
<dbReference type="EMBL" id="JABSTR010000001">
    <property type="protein sequence ID" value="KAH9361009.1"/>
    <property type="molecule type" value="Genomic_DNA"/>
</dbReference>
<comment type="caution">
    <text evidence="1">The sequence shown here is derived from an EMBL/GenBank/DDBJ whole genome shotgun (WGS) entry which is preliminary data.</text>
</comment>
<gene>
    <name evidence="1" type="ORF">HPB48_006332</name>
</gene>
<evidence type="ECO:0000313" key="2">
    <source>
        <dbReference type="Proteomes" id="UP000821853"/>
    </source>
</evidence>
<organism evidence="1 2">
    <name type="scientific">Haemaphysalis longicornis</name>
    <name type="common">Bush tick</name>
    <dbReference type="NCBI Taxonomy" id="44386"/>
    <lineage>
        <taxon>Eukaryota</taxon>
        <taxon>Metazoa</taxon>
        <taxon>Ecdysozoa</taxon>
        <taxon>Arthropoda</taxon>
        <taxon>Chelicerata</taxon>
        <taxon>Arachnida</taxon>
        <taxon>Acari</taxon>
        <taxon>Parasitiformes</taxon>
        <taxon>Ixodida</taxon>
        <taxon>Ixodoidea</taxon>
        <taxon>Ixodidae</taxon>
        <taxon>Haemaphysalinae</taxon>
        <taxon>Haemaphysalis</taxon>
    </lineage>
</organism>
<dbReference type="AlphaFoldDB" id="A0A9J6FF32"/>